<accession>A0A1D1YY71</accession>
<evidence type="ECO:0000256" key="1">
    <source>
        <dbReference type="SAM" id="MobiDB-lite"/>
    </source>
</evidence>
<organism evidence="3">
    <name type="scientific">Anthurium amnicola</name>
    <dbReference type="NCBI Taxonomy" id="1678845"/>
    <lineage>
        <taxon>Eukaryota</taxon>
        <taxon>Viridiplantae</taxon>
        <taxon>Streptophyta</taxon>
        <taxon>Embryophyta</taxon>
        <taxon>Tracheophyta</taxon>
        <taxon>Spermatophyta</taxon>
        <taxon>Magnoliopsida</taxon>
        <taxon>Liliopsida</taxon>
        <taxon>Araceae</taxon>
        <taxon>Pothoideae</taxon>
        <taxon>Potheae</taxon>
        <taxon>Anthurium</taxon>
    </lineage>
</organism>
<feature type="domain" description="Protein kinase" evidence="2">
    <location>
        <begin position="52"/>
        <end position="319"/>
    </location>
</feature>
<dbReference type="GO" id="GO:0004672">
    <property type="term" value="F:protein kinase activity"/>
    <property type="evidence" value="ECO:0007669"/>
    <property type="project" value="InterPro"/>
</dbReference>
<dbReference type="InterPro" id="IPR011009">
    <property type="entry name" value="Kinase-like_dom_sf"/>
</dbReference>
<name>A0A1D1YY71_9ARAE</name>
<dbReference type="PROSITE" id="PS50011">
    <property type="entry name" value="PROTEIN_KINASE_DOM"/>
    <property type="match status" value="1"/>
</dbReference>
<dbReference type="InterPro" id="IPR000719">
    <property type="entry name" value="Prot_kinase_dom"/>
</dbReference>
<dbReference type="GO" id="GO:0005524">
    <property type="term" value="F:ATP binding"/>
    <property type="evidence" value="ECO:0007669"/>
    <property type="project" value="InterPro"/>
</dbReference>
<dbReference type="AlphaFoldDB" id="A0A1D1YY71"/>
<proteinExistence type="predicted"/>
<keyword evidence="3" id="KW-0418">Kinase</keyword>
<feature type="region of interest" description="Disordered" evidence="1">
    <location>
        <begin position="347"/>
        <end position="369"/>
    </location>
</feature>
<dbReference type="Pfam" id="PF07714">
    <property type="entry name" value="PK_Tyr_Ser-Thr"/>
    <property type="match status" value="1"/>
</dbReference>
<protein>
    <submittedName>
        <fullName evidence="3">Mixed lineage kinase domain-like protein</fullName>
    </submittedName>
</protein>
<dbReference type="InterPro" id="IPR001245">
    <property type="entry name" value="Ser-Thr/Tyr_kinase_cat_dom"/>
</dbReference>
<feature type="compositionally biased region" description="Low complexity" evidence="1">
    <location>
        <begin position="354"/>
        <end position="369"/>
    </location>
</feature>
<keyword evidence="3" id="KW-0808">Transferase</keyword>
<dbReference type="EMBL" id="GDJX01008351">
    <property type="protein sequence ID" value="JAT59585.1"/>
    <property type="molecule type" value="Transcribed_RNA"/>
</dbReference>
<evidence type="ECO:0000259" key="2">
    <source>
        <dbReference type="PROSITE" id="PS50011"/>
    </source>
</evidence>
<dbReference type="PANTHER" id="PTHR23257">
    <property type="entry name" value="SERINE-THREONINE PROTEIN KINASE"/>
    <property type="match status" value="1"/>
</dbReference>
<dbReference type="Gene3D" id="1.10.510.10">
    <property type="entry name" value="Transferase(Phosphotransferase) domain 1"/>
    <property type="match status" value="1"/>
</dbReference>
<gene>
    <name evidence="3" type="primary">MLKL_0</name>
    <name evidence="3" type="ORF">g.35563</name>
</gene>
<dbReference type="InterPro" id="IPR050167">
    <property type="entry name" value="Ser_Thr_protein_kinase"/>
</dbReference>
<sequence length="437" mass="50079">MTEVINASTNISSLLLLKHNEFFLQSQQPQFSNAIKEIARQENVEFVDFKEFSDVYEFGSDLYGDNVRKAIWVKKSRPVILKSVPGYSIEEHHKKLAEEIRRSKQNVSCENIIQLLGVTEDPSDKNAVLVIQLPKDGNLRDYLTKHKDLEWMKKLSLAKDIAQGIRHLHRSGTAHGDLHEQSVFIEDDRAIIRDPRLFVFEDDETSSSSTLNSDIISTIPFVDPQVMGDMKHKPDKRSDIYSFGVIMWELSSCKSPFNDTFGNGNQVLLTMAIMIRKTREQPVPNTPEEYIQLYQQCWDHEPDMRPNIEHVYEQLEGFLYDEPVIVGKSLSNSVYIADIRVSSEESRKSHDYFNPPSLSSSQLRSSLNPQNEINEIENEKPSLLSQPSISKYQDANLSEPISPTTLAKLNEEFGKPRGIKKFKSKISKIFKKMSCFS</sequence>
<reference evidence="3" key="1">
    <citation type="submission" date="2015-07" db="EMBL/GenBank/DDBJ databases">
        <title>Transcriptome Assembly of Anthurium amnicola.</title>
        <authorList>
            <person name="Suzuki J."/>
        </authorList>
    </citation>
    <scope>NUCLEOTIDE SEQUENCE</scope>
</reference>
<dbReference type="SUPFAM" id="SSF56112">
    <property type="entry name" value="Protein kinase-like (PK-like)"/>
    <property type="match status" value="1"/>
</dbReference>
<evidence type="ECO:0000313" key="3">
    <source>
        <dbReference type="EMBL" id="JAT59585.1"/>
    </source>
</evidence>
<dbReference type="GO" id="GO:0007165">
    <property type="term" value="P:signal transduction"/>
    <property type="evidence" value="ECO:0007669"/>
    <property type="project" value="TreeGrafter"/>
</dbReference>
<dbReference type="GO" id="GO:0005737">
    <property type="term" value="C:cytoplasm"/>
    <property type="evidence" value="ECO:0007669"/>
    <property type="project" value="TreeGrafter"/>
</dbReference>